<name>A0A836GN41_9TRYP</name>
<dbReference type="KEGG" id="lmat:92512133"/>
<proteinExistence type="predicted"/>
<feature type="region of interest" description="Disordered" evidence="1">
    <location>
        <begin position="759"/>
        <end position="862"/>
    </location>
</feature>
<comment type="caution">
    <text evidence="2">The sequence shown here is derived from an EMBL/GenBank/DDBJ whole genome shotgun (WGS) entry which is preliminary data.</text>
</comment>
<organism evidence="2 3">
    <name type="scientific">Leishmania martiniquensis</name>
    <dbReference type="NCBI Taxonomy" id="1580590"/>
    <lineage>
        <taxon>Eukaryota</taxon>
        <taxon>Discoba</taxon>
        <taxon>Euglenozoa</taxon>
        <taxon>Kinetoplastea</taxon>
        <taxon>Metakinetoplastina</taxon>
        <taxon>Trypanosomatida</taxon>
        <taxon>Trypanosomatidae</taxon>
        <taxon>Leishmaniinae</taxon>
        <taxon>Leishmania</taxon>
    </lineage>
</organism>
<protein>
    <submittedName>
        <fullName evidence="2">Uncharacterized protein</fullName>
    </submittedName>
</protein>
<feature type="compositionally biased region" description="Polar residues" evidence="1">
    <location>
        <begin position="848"/>
        <end position="861"/>
    </location>
</feature>
<reference evidence="2 3" key="1">
    <citation type="submission" date="2021-03" db="EMBL/GenBank/DDBJ databases">
        <title>Leishmania (Mundinia) martiniquensis Genome sequencing and assembly.</title>
        <authorList>
            <person name="Almutairi H."/>
            <person name="Gatherer D."/>
        </authorList>
    </citation>
    <scope>NUCLEOTIDE SEQUENCE [LARGE SCALE GENOMIC DNA]</scope>
    <source>
        <strain evidence="2">LSCM1</strain>
    </source>
</reference>
<accession>A0A836GN41</accession>
<dbReference type="AlphaFoldDB" id="A0A836GN41"/>
<dbReference type="OrthoDB" id="267201at2759"/>
<feature type="region of interest" description="Disordered" evidence="1">
    <location>
        <begin position="1"/>
        <end position="95"/>
    </location>
</feature>
<feature type="compositionally biased region" description="Basic residues" evidence="1">
    <location>
        <begin position="832"/>
        <end position="843"/>
    </location>
</feature>
<sequence length="967" mass="100657">MRTASSESPNHLLHPAVAMSSDVSPPPVYRLPLQSNASIPPCIGDARDSSFSSPWRGRGAGDTTSLCDETRSLCSSVRSTRRRRGGDVSGSAAGEGKDWTRAFMDLERMRRENQELLHSSLRGDRSDNGSFLDDAFARSRSGSSALSSVRRRRRGVATGITVSEGRFGSCAPFEHFLSGSPAVADSAIDTPKAETPAAAPATDGVMSGCSYGGTNGAADARLTLSPLRAVYSPENAEKQSRSSVPMPMPGRTSGLPNWLKRSTFEASQGSIVKAVASTSEAAAVVAAEVTEGADASMCVPATPAADSPNIDVSVQQLREAAHLSSLSPRPAHANSSNTPSTLLAKRTHTDPVGAGALLPSRASRSRTDKANPRGAVPIVYAASSPSTTAAAALIDGSKAACHPTRASQSLAARHMDHHGKVGAAAAAPVGIRPSSPPRGNASLHRPSGKVALATVSFASSTPAAALTAAVLADASPDPSPEAPIAAACAPRLTEEKHRTSARCVSASVAFEEKPTSPDPQPQPPPAQVEGDWGSTAGSSKAAAYIITAAVEQPESPFRAPGKSKFSASCTRTLPGHRPASAMRPARGVRSSRTLARLPSGEEVQDSAESRPVARAAASVPRERKHASVVRLREEALSAPSQSNGCEAAPQSNGGLLHRSTTLTELRRQEVLRDRFARERKATEEARARLVAVKQRVASSCITPSARAVAGALETGSLPSRQVSRCRRRTSAVTRLRVSPTLVTVASPSLTALEAPASHLRLSPQDPSPQGAPQSTDGVDSTFSNARKASASIVSTPTAGTSAAGSAYRSRGGVPQSRSSLAGGENFTQLPKPLKRRPLSRARPHSLSAAANTNSDTPSKNAGVQRVEQWVGTMTSHPRPLSLEPEALSPTVVESVSPALKATADDEPAAAAQSLPPAPAAYRTTAISVADTEKLRPMPFCVECGHRHMNDLAKFCALCGQRRAYLCC</sequence>
<evidence type="ECO:0000256" key="1">
    <source>
        <dbReference type="SAM" id="MobiDB-lite"/>
    </source>
</evidence>
<feature type="compositionally biased region" description="Pro residues" evidence="1">
    <location>
        <begin position="516"/>
        <end position="526"/>
    </location>
</feature>
<evidence type="ECO:0000313" key="2">
    <source>
        <dbReference type="EMBL" id="KAG5470777.1"/>
    </source>
</evidence>
<dbReference type="Proteomes" id="UP000673552">
    <property type="component" value="Chromosome 32"/>
</dbReference>
<keyword evidence="3" id="KW-1185">Reference proteome</keyword>
<feature type="region of interest" description="Disordered" evidence="1">
    <location>
        <begin position="508"/>
        <end position="535"/>
    </location>
</feature>
<evidence type="ECO:0000313" key="3">
    <source>
        <dbReference type="Proteomes" id="UP000673552"/>
    </source>
</evidence>
<feature type="region of interest" description="Disordered" evidence="1">
    <location>
        <begin position="322"/>
        <end position="371"/>
    </location>
</feature>
<feature type="compositionally biased region" description="Low complexity" evidence="1">
    <location>
        <begin position="609"/>
        <end position="619"/>
    </location>
</feature>
<gene>
    <name evidence="2" type="ORF">LSCM1_02027</name>
</gene>
<dbReference type="RefSeq" id="XP_067176170.1">
    <property type="nucleotide sequence ID" value="XM_067319621.1"/>
</dbReference>
<dbReference type="GeneID" id="92512133"/>
<feature type="compositionally biased region" description="Polar residues" evidence="1">
    <location>
        <begin position="770"/>
        <end position="786"/>
    </location>
</feature>
<dbReference type="EMBL" id="JAFEUZ010000032">
    <property type="protein sequence ID" value="KAG5470777.1"/>
    <property type="molecule type" value="Genomic_DNA"/>
</dbReference>
<feature type="region of interest" description="Disordered" evidence="1">
    <location>
        <begin position="572"/>
        <end position="626"/>
    </location>
</feature>
<feature type="compositionally biased region" description="Low complexity" evidence="1">
    <location>
        <begin position="794"/>
        <end position="812"/>
    </location>
</feature>